<comment type="caution">
    <text evidence="3">The sequence shown here is derived from an EMBL/GenBank/DDBJ whole genome shotgun (WGS) entry which is preliminary data.</text>
</comment>
<proteinExistence type="predicted"/>
<protein>
    <submittedName>
        <fullName evidence="3">Uncharacterized protein</fullName>
    </submittedName>
</protein>
<evidence type="ECO:0000313" key="3">
    <source>
        <dbReference type="EMBL" id="GCE40923.1"/>
    </source>
</evidence>
<keyword evidence="4" id="KW-1185">Reference proteome</keyword>
<keyword evidence="2" id="KW-0812">Transmembrane</keyword>
<evidence type="ECO:0000256" key="1">
    <source>
        <dbReference type="SAM" id="MobiDB-lite"/>
    </source>
</evidence>
<keyword evidence="2" id="KW-1133">Transmembrane helix</keyword>
<reference evidence="3 4" key="1">
    <citation type="submission" date="2018-11" db="EMBL/GenBank/DDBJ databases">
        <title>Microbial catabolism of amino acid.</title>
        <authorList>
            <person name="Hibi M."/>
            <person name="Ogawa J."/>
        </authorList>
    </citation>
    <scope>NUCLEOTIDE SEQUENCE [LARGE SCALE GENOMIC DNA]</scope>
    <source>
        <strain evidence="3 4">C31-06</strain>
    </source>
</reference>
<name>A0A402CBI4_RHOWR</name>
<sequence length="68" mass="7395">MTSPGWTASHVDATGARSSTRRLSSTRRRFVTAVYVGLPHGVGSVTTFVIFPEEFGRVDEVGPLLRCD</sequence>
<evidence type="ECO:0000256" key="2">
    <source>
        <dbReference type="SAM" id="Phobius"/>
    </source>
</evidence>
<dbReference type="EMBL" id="BHYM01000038">
    <property type="protein sequence ID" value="GCE40923.1"/>
    <property type="molecule type" value="Genomic_DNA"/>
</dbReference>
<dbReference type="Proteomes" id="UP000287519">
    <property type="component" value="Unassembled WGS sequence"/>
</dbReference>
<gene>
    <name evidence="3" type="ORF">Rhow_004566</name>
</gene>
<organism evidence="3 4">
    <name type="scientific">Rhodococcus wratislaviensis</name>
    <name type="common">Tsukamurella wratislaviensis</name>
    <dbReference type="NCBI Taxonomy" id="44752"/>
    <lineage>
        <taxon>Bacteria</taxon>
        <taxon>Bacillati</taxon>
        <taxon>Actinomycetota</taxon>
        <taxon>Actinomycetes</taxon>
        <taxon>Mycobacteriales</taxon>
        <taxon>Nocardiaceae</taxon>
        <taxon>Rhodococcus</taxon>
    </lineage>
</organism>
<dbReference type="AlphaFoldDB" id="A0A402CBI4"/>
<feature type="region of interest" description="Disordered" evidence="1">
    <location>
        <begin position="1"/>
        <end position="23"/>
    </location>
</feature>
<keyword evidence="2" id="KW-0472">Membrane</keyword>
<evidence type="ECO:0000313" key="4">
    <source>
        <dbReference type="Proteomes" id="UP000287519"/>
    </source>
</evidence>
<accession>A0A402CBI4</accession>
<feature type="transmembrane region" description="Helical" evidence="2">
    <location>
        <begin position="30"/>
        <end position="51"/>
    </location>
</feature>